<dbReference type="GO" id="GO:0008270">
    <property type="term" value="F:zinc ion binding"/>
    <property type="evidence" value="ECO:0007669"/>
    <property type="project" value="InterPro"/>
</dbReference>
<dbReference type="SMART" id="SM00906">
    <property type="entry name" value="Fungal_trans"/>
    <property type="match status" value="1"/>
</dbReference>
<dbReference type="InterPro" id="IPR007219">
    <property type="entry name" value="XnlR_reg_dom"/>
</dbReference>
<dbReference type="InterPro" id="IPR015422">
    <property type="entry name" value="PyrdxlP-dep_Trfase_small"/>
</dbReference>
<evidence type="ECO:0000256" key="7">
    <source>
        <dbReference type="ARBA" id="ARBA00023242"/>
    </source>
</evidence>
<dbReference type="NCBIfam" id="NF006719">
    <property type="entry name" value="PRK09257.1"/>
    <property type="match status" value="1"/>
</dbReference>
<dbReference type="Gene3D" id="3.90.1150.10">
    <property type="entry name" value="Aspartate Aminotransferase, domain 1"/>
    <property type="match status" value="1"/>
</dbReference>
<dbReference type="AlphaFoldDB" id="A0AB37VWX8"/>
<comment type="caution">
    <text evidence="10">The sequence shown here is derived from an EMBL/GenBank/DDBJ whole genome shotgun (WGS) entry which is preliminary data.</text>
</comment>
<feature type="compositionally biased region" description="Basic and acidic residues" evidence="8">
    <location>
        <begin position="483"/>
        <end position="505"/>
    </location>
</feature>
<evidence type="ECO:0000256" key="5">
    <source>
        <dbReference type="ARBA" id="ARBA00022679"/>
    </source>
</evidence>
<name>A0AB37VWX8_9PLEO</name>
<evidence type="ECO:0000256" key="6">
    <source>
        <dbReference type="ARBA" id="ARBA00022898"/>
    </source>
</evidence>
<protein>
    <recommendedName>
        <fullName evidence="9">Xylanolytic transcriptional activator regulatory domain-containing protein</fullName>
    </recommendedName>
</protein>
<reference evidence="10" key="2">
    <citation type="journal article" date="2019" name="bioRxiv">
        <title>Genomics, evolutionary history and diagnostics of the Alternaria alternata species group including apple and Asian pear pathotypes.</title>
        <authorList>
            <person name="Armitage A.D."/>
            <person name="Cockerton H.M."/>
            <person name="Sreenivasaprasad S."/>
            <person name="Woodhall J.W."/>
            <person name="Lane C.R."/>
            <person name="Harrison R.J."/>
            <person name="Clarkson J.P."/>
        </authorList>
    </citation>
    <scope>NUCLEOTIDE SEQUENCE</scope>
    <source>
        <strain evidence="10">FERA 1164</strain>
    </source>
</reference>
<gene>
    <name evidence="10" type="ORF">AA0115_g12898</name>
</gene>
<proteinExistence type="inferred from homology"/>
<dbReference type="CDD" id="cd00609">
    <property type="entry name" value="AAT_like"/>
    <property type="match status" value="1"/>
</dbReference>
<dbReference type="InterPro" id="IPR015421">
    <property type="entry name" value="PyrdxlP-dep_Trfase_major"/>
</dbReference>
<dbReference type="GO" id="GO:0004069">
    <property type="term" value="F:L-aspartate:2-oxoglutarate aminotransferase activity"/>
    <property type="evidence" value="ECO:0007669"/>
    <property type="project" value="UniProtKB-EC"/>
</dbReference>
<reference evidence="10" key="1">
    <citation type="submission" date="2017-10" db="EMBL/GenBank/DDBJ databases">
        <authorList>
            <person name="Armitage A.D."/>
            <person name="Barbara D.J."/>
            <person name="Woodhall J.W."/>
            <person name="Sreenivasaprasad S."/>
            <person name="Lane C.R."/>
            <person name="Clarkson J.P."/>
            <person name="Harrison R.J."/>
        </authorList>
    </citation>
    <scope>NUCLEOTIDE SEQUENCE</scope>
    <source>
        <strain evidence="10">FERA 1164</strain>
    </source>
</reference>
<dbReference type="PRINTS" id="PR00799">
    <property type="entry name" value="TRANSAMINASE"/>
</dbReference>
<keyword evidence="4" id="KW-0032">Aminotransferase</keyword>
<dbReference type="EMBL" id="PDXB01000107">
    <property type="protein sequence ID" value="RYN15659.1"/>
    <property type="molecule type" value="Genomic_DNA"/>
</dbReference>
<evidence type="ECO:0000256" key="8">
    <source>
        <dbReference type="SAM" id="MobiDB-lite"/>
    </source>
</evidence>
<evidence type="ECO:0000256" key="3">
    <source>
        <dbReference type="ARBA" id="ARBA00011738"/>
    </source>
</evidence>
<dbReference type="Gene3D" id="3.40.640.10">
    <property type="entry name" value="Type I PLP-dependent aspartate aminotransferase-like (Major domain)"/>
    <property type="match status" value="1"/>
</dbReference>
<dbReference type="GO" id="GO:0006351">
    <property type="term" value="P:DNA-templated transcription"/>
    <property type="evidence" value="ECO:0007669"/>
    <property type="project" value="InterPro"/>
</dbReference>
<accession>A0AB37VWX8</accession>
<dbReference type="Pfam" id="PF00155">
    <property type="entry name" value="Aminotran_1_2"/>
    <property type="match status" value="1"/>
</dbReference>
<sequence>MLEKICRGPVDPMFELKYKADNDTDPRKIDLGVGVYRNEAGSYQELEVAKEKLHQLNLGHDYMPTTGDDEFLRLSAEILFGKQSPIIAQSRVCSVQTISGTGANSLAASLMGREFPSAKVFVGLPTWGNHIPIFQHVGMEVLTYPYLDSSGLRPDMAALLNTVQTAPANSIFVLQGCCHNPTGVDLSIEQWKLLIGELKHHSHLIIVDIAYQGLGDGLDEDAAGLRILAESGLELLVCQSFSKNFALYGERCGALHAVSRSSRSAADVKDKLRSLIRHTYSSSPSYGSRLVKIVLSNDDRRELWVQELKSMRSRLKRNRHSLSNHLTASGISEERLGIIAEKGLFSCLPLTAEQCRMLTDRHHIHLPANGRINVAGLSAENVERAAQAIAAEVDNTLSQPSAPRVRRRSLECIFSPHDKKVLISESYLEELRHKSGREDPGVSILETTAERLQSHPSNSATPPWNSGNLASSHNGAAGSAQSTHEEESSALRVSAERTEAEDPDLRNPLTTTSPAFVMDSMGKRHWLGPSSTWAYSQQVIRLLRSHLNIRDRNEAITSVDAQAFTLDWPSVRGSMLQQKADIPSRDYAIYLTNTVKFHLGQTYHLFEESHFLAGVHEYYNCSTLSDATGQTRLWHVQFLLVMALGQALLAPVTSGKSPASNNLVARALDLLPDAHGLYRDPIISIELLCCLSLYLQSIDHRNSAYLYIGQALRIALTQGLHREHDMEHLSEKEDTRLRNIWWTCYILDRKFSSLMGAPSSVHDDDVTVPLPRPIITGDRFDALAIHVRVSKILTQVLNRIYNADGKFNSSVLRHVKDVLQETVKLSPELAVRFPLESDHSGSVSRVSATLNLCFHQCIVLAARPILISLMEDVLVNHRNQHDIAGPIKAVLKAASRSARTSLHILSSLQSQHLLELFLPFDLEQTFSSVSALTMISALPLTPDFGYKEYADIATSVFETMASRGNRVAGFRNDDLTQLQEAAWRIQAHSRASPTRSLNSDVCEVQQESEPANIEPAEDHLEAIEALGTSQYSSSATNESSELLPIATFLQWEPTFLDLPSEQFPDDWLWTDIETSTFGYNAPL</sequence>
<evidence type="ECO:0000259" key="9">
    <source>
        <dbReference type="SMART" id="SM00906"/>
    </source>
</evidence>
<keyword evidence="7" id="KW-0539">Nucleus</keyword>
<dbReference type="PANTHER" id="PTHR11879:SF22">
    <property type="entry name" value="ASPARTATE AMINOTRANSFERASE, MITOCHONDRIAL"/>
    <property type="match status" value="1"/>
</dbReference>
<evidence type="ECO:0000313" key="11">
    <source>
        <dbReference type="Proteomes" id="UP000292340"/>
    </source>
</evidence>
<evidence type="ECO:0000256" key="4">
    <source>
        <dbReference type="ARBA" id="ARBA00022576"/>
    </source>
</evidence>
<keyword evidence="5" id="KW-0808">Transferase</keyword>
<comment type="cofactor">
    <cofactor evidence="1">
        <name>pyridoxal 5'-phosphate</name>
        <dbReference type="ChEBI" id="CHEBI:597326"/>
    </cofactor>
</comment>
<dbReference type="Proteomes" id="UP000292340">
    <property type="component" value="Unassembled WGS sequence"/>
</dbReference>
<feature type="region of interest" description="Disordered" evidence="8">
    <location>
        <begin position="452"/>
        <end position="513"/>
    </location>
</feature>
<dbReference type="InterPro" id="IPR004839">
    <property type="entry name" value="Aminotransferase_I/II_large"/>
</dbReference>
<dbReference type="PANTHER" id="PTHR11879">
    <property type="entry name" value="ASPARTATE AMINOTRANSFERASE"/>
    <property type="match status" value="1"/>
</dbReference>
<dbReference type="GO" id="GO:0030170">
    <property type="term" value="F:pyridoxal phosphate binding"/>
    <property type="evidence" value="ECO:0007669"/>
    <property type="project" value="InterPro"/>
</dbReference>
<feature type="compositionally biased region" description="Polar residues" evidence="8">
    <location>
        <begin position="454"/>
        <end position="482"/>
    </location>
</feature>
<dbReference type="CDD" id="cd12148">
    <property type="entry name" value="fungal_TF_MHR"/>
    <property type="match status" value="1"/>
</dbReference>
<keyword evidence="6" id="KW-0663">Pyridoxal phosphate</keyword>
<dbReference type="GO" id="GO:0003677">
    <property type="term" value="F:DNA binding"/>
    <property type="evidence" value="ECO:0007669"/>
    <property type="project" value="InterPro"/>
</dbReference>
<feature type="domain" description="Xylanolytic transcriptional activator regulatory" evidence="9">
    <location>
        <begin position="704"/>
        <end position="777"/>
    </location>
</feature>
<organism evidence="10 11">
    <name type="scientific">Alternaria tenuissima</name>
    <dbReference type="NCBI Taxonomy" id="119927"/>
    <lineage>
        <taxon>Eukaryota</taxon>
        <taxon>Fungi</taxon>
        <taxon>Dikarya</taxon>
        <taxon>Ascomycota</taxon>
        <taxon>Pezizomycotina</taxon>
        <taxon>Dothideomycetes</taxon>
        <taxon>Pleosporomycetidae</taxon>
        <taxon>Pleosporales</taxon>
        <taxon>Pleosporineae</taxon>
        <taxon>Pleosporaceae</taxon>
        <taxon>Alternaria</taxon>
        <taxon>Alternaria sect. Alternaria</taxon>
        <taxon>Alternaria alternata complex</taxon>
    </lineage>
</organism>
<dbReference type="InterPro" id="IPR000796">
    <property type="entry name" value="Asp_trans"/>
</dbReference>
<dbReference type="Pfam" id="PF04082">
    <property type="entry name" value="Fungal_trans"/>
    <property type="match status" value="1"/>
</dbReference>
<dbReference type="SUPFAM" id="SSF53383">
    <property type="entry name" value="PLP-dependent transferases"/>
    <property type="match status" value="1"/>
</dbReference>
<comment type="subunit">
    <text evidence="3">Homodimer.</text>
</comment>
<evidence type="ECO:0000256" key="2">
    <source>
        <dbReference type="ARBA" id="ARBA00007441"/>
    </source>
</evidence>
<dbReference type="GO" id="GO:0006520">
    <property type="term" value="P:amino acid metabolic process"/>
    <property type="evidence" value="ECO:0007669"/>
    <property type="project" value="InterPro"/>
</dbReference>
<comment type="similarity">
    <text evidence="2">Belongs to the class-I pyridoxal-phosphate-dependent aminotransferase family.</text>
</comment>
<evidence type="ECO:0000313" key="10">
    <source>
        <dbReference type="EMBL" id="RYN15659.1"/>
    </source>
</evidence>
<dbReference type="InterPro" id="IPR015424">
    <property type="entry name" value="PyrdxlP-dep_Trfase"/>
</dbReference>
<evidence type="ECO:0000256" key="1">
    <source>
        <dbReference type="ARBA" id="ARBA00001933"/>
    </source>
</evidence>